<feature type="compositionally biased region" description="Basic and acidic residues" evidence="3">
    <location>
        <begin position="102"/>
        <end position="114"/>
    </location>
</feature>
<name>A0A099YY12_TINGU</name>
<feature type="region of interest" description="Disordered" evidence="3">
    <location>
        <begin position="1"/>
        <end position="208"/>
    </location>
</feature>
<evidence type="ECO:0000313" key="4">
    <source>
        <dbReference type="EMBL" id="KGL73818.1"/>
    </source>
</evidence>
<dbReference type="Pfam" id="PF15266">
    <property type="entry name" value="DUF4594"/>
    <property type="match status" value="1"/>
</dbReference>
<evidence type="ECO:0000256" key="3">
    <source>
        <dbReference type="SAM" id="MobiDB-lite"/>
    </source>
</evidence>
<keyword evidence="2" id="KW-0175">Coiled coil</keyword>
<evidence type="ECO:0000313" key="5">
    <source>
        <dbReference type="Proteomes" id="UP000053641"/>
    </source>
</evidence>
<evidence type="ECO:0000256" key="2">
    <source>
        <dbReference type="ARBA" id="ARBA00023054"/>
    </source>
</evidence>
<feature type="compositionally biased region" description="Basic and acidic residues" evidence="3">
    <location>
        <begin position="126"/>
        <end position="135"/>
    </location>
</feature>
<dbReference type="EMBL" id="KL886488">
    <property type="protein sequence ID" value="KGL73818.1"/>
    <property type="molecule type" value="Genomic_DNA"/>
</dbReference>
<reference evidence="4 5" key="1">
    <citation type="submission" date="2014-06" db="EMBL/GenBank/DDBJ databases">
        <title>Genome evolution of avian class.</title>
        <authorList>
            <person name="Zhang G."/>
            <person name="Li C."/>
        </authorList>
    </citation>
    <scope>NUCLEOTIDE SEQUENCE [LARGE SCALE GENOMIC DNA]</scope>
    <source>
        <strain evidence="4">BGI_N309</strain>
    </source>
</reference>
<feature type="compositionally biased region" description="Low complexity" evidence="3">
    <location>
        <begin position="168"/>
        <end position="183"/>
    </location>
</feature>
<feature type="non-terminal residue" evidence="4">
    <location>
        <position position="1"/>
    </location>
</feature>
<dbReference type="InterPro" id="IPR029336">
    <property type="entry name" value="DUF4594"/>
</dbReference>
<dbReference type="Proteomes" id="UP000053641">
    <property type="component" value="Unassembled WGS sequence"/>
</dbReference>
<gene>
    <name evidence="4" type="ORF">N309_07396</name>
</gene>
<sequence length="208" mass="21595">VNVSDPAPRAVAAVSSRARGKDRLTGRARRWDAKEGDDVCFLKDDPDSQRILGTDKLKGRGEEGVEDNCPAELEEKQPSLSDPSASSSRELPSGKVPSAHNSRKEEQRAVKGCEEVPVAIAGDPEPGSKLRKESVGDDASGTAGIPQEQDGPEGTEETSSLPLGGGLEESAASEGESSSNSHGGKLGTAAGGRREAGQGQPVQKRGEE</sequence>
<dbReference type="AlphaFoldDB" id="A0A099YY12"/>
<accession>A0A099YY12</accession>
<organism evidence="4 5">
    <name type="scientific">Tinamus guttatus</name>
    <name type="common">White-throated tinamou</name>
    <dbReference type="NCBI Taxonomy" id="94827"/>
    <lineage>
        <taxon>Eukaryota</taxon>
        <taxon>Metazoa</taxon>
        <taxon>Chordata</taxon>
        <taxon>Craniata</taxon>
        <taxon>Vertebrata</taxon>
        <taxon>Euteleostomi</taxon>
        <taxon>Archelosauria</taxon>
        <taxon>Archosauria</taxon>
        <taxon>Dinosauria</taxon>
        <taxon>Saurischia</taxon>
        <taxon>Theropoda</taxon>
        <taxon>Coelurosauria</taxon>
        <taxon>Aves</taxon>
        <taxon>Palaeognathae</taxon>
        <taxon>Tinamiformes</taxon>
        <taxon>Tinamidae</taxon>
        <taxon>Tinamus</taxon>
    </lineage>
</organism>
<feature type="compositionally biased region" description="Low complexity" evidence="3">
    <location>
        <begin position="78"/>
        <end position="93"/>
    </location>
</feature>
<feature type="non-terminal residue" evidence="4">
    <location>
        <position position="208"/>
    </location>
</feature>
<protein>
    <submittedName>
        <fullName evidence="4">Uncharacterized protein</fullName>
    </submittedName>
</protein>
<feature type="compositionally biased region" description="Basic and acidic residues" evidence="3">
    <location>
        <begin position="19"/>
        <end position="63"/>
    </location>
</feature>
<keyword evidence="1" id="KW-0597">Phosphoprotein</keyword>
<dbReference type="STRING" id="94827.A0A099YY12"/>
<keyword evidence="5" id="KW-1185">Reference proteome</keyword>
<evidence type="ECO:0000256" key="1">
    <source>
        <dbReference type="ARBA" id="ARBA00022553"/>
    </source>
</evidence>
<proteinExistence type="predicted"/>
<feature type="compositionally biased region" description="Low complexity" evidence="3">
    <location>
        <begin position="1"/>
        <end position="17"/>
    </location>
</feature>